<keyword evidence="2" id="KW-1003">Cell membrane</keyword>
<keyword evidence="3 6" id="KW-0812">Transmembrane</keyword>
<dbReference type="Pfam" id="PF02361">
    <property type="entry name" value="CbiQ"/>
    <property type="match status" value="1"/>
</dbReference>
<reference evidence="7 8" key="1">
    <citation type="submission" date="2024-04" db="EMBL/GenBank/DDBJ databases">
        <title>Defined microbial consortia suppress multidrug-resistant proinflammatory Enterobacteriaceae via ecological control.</title>
        <authorList>
            <person name="Furuichi M."/>
            <person name="Kawaguchi T."/>
            <person name="Pust M."/>
            <person name="Yasuma K."/>
            <person name="Plichta D."/>
            <person name="Hasegawa N."/>
            <person name="Ohya T."/>
            <person name="Bhattarai S."/>
            <person name="Sasajima S."/>
            <person name="Aoto Y."/>
            <person name="Tuganbaev T."/>
            <person name="Yaginuma M."/>
            <person name="Ueda M."/>
            <person name="Okahashi N."/>
            <person name="Amafuji K."/>
            <person name="Kiridooshi Y."/>
            <person name="Sugita K."/>
            <person name="Strazar M."/>
            <person name="Skelly A."/>
            <person name="Suda W."/>
            <person name="Hattori M."/>
            <person name="Nakamoto N."/>
            <person name="Caballero S."/>
            <person name="Norman J."/>
            <person name="Olle B."/>
            <person name="Tanoue T."/>
            <person name="Arita M."/>
            <person name="Bucci V."/>
            <person name="Atarashi K."/>
            <person name="Xavier R."/>
            <person name="Honda K."/>
        </authorList>
    </citation>
    <scope>NUCLEOTIDE SEQUENCE [LARGE SCALE GENOMIC DNA]</scope>
    <source>
        <strain evidence="8">k34-0107-D12</strain>
    </source>
</reference>
<evidence type="ECO:0000256" key="1">
    <source>
        <dbReference type="ARBA" id="ARBA00004141"/>
    </source>
</evidence>
<dbReference type="InterPro" id="IPR003339">
    <property type="entry name" value="ABC/ECF_trnsptr_transmembrane"/>
</dbReference>
<dbReference type="PANTHER" id="PTHR34857">
    <property type="entry name" value="SLL0384 PROTEIN"/>
    <property type="match status" value="1"/>
</dbReference>
<sequence length="178" mass="19803">MYSAVYLICYIIRLLWSPEMSGLSGFLVLFITDLFCRFLPSFAMGYYVISSTTVSEFTAAMKRMHVTDKIIIPFSVMFRFFPTVAEEAKAINNAMRMRGIRFGGKKASKILEYRLVPMLVCSVKIGEELSAAALVRGLGAPVERTNICKIGFHAQDVLIWVMCGGAIFAYALNLLGIA</sequence>
<gene>
    <name evidence="7" type="ORF">K340107D12_03110</name>
</gene>
<evidence type="ECO:0000313" key="7">
    <source>
        <dbReference type="EMBL" id="GAA6497495.1"/>
    </source>
</evidence>
<dbReference type="PANTHER" id="PTHR34857:SF2">
    <property type="entry name" value="SLL0384 PROTEIN"/>
    <property type="match status" value="1"/>
</dbReference>
<evidence type="ECO:0000256" key="2">
    <source>
        <dbReference type="ARBA" id="ARBA00022475"/>
    </source>
</evidence>
<name>A0ABQ0BLT7_9FIRM</name>
<comment type="subcellular location">
    <subcellularLocation>
        <location evidence="1">Membrane</location>
        <topology evidence="1">Multi-pass membrane protein</topology>
    </subcellularLocation>
</comment>
<feature type="transmembrane region" description="Helical" evidence="6">
    <location>
        <begin position="157"/>
        <end position="177"/>
    </location>
</feature>
<keyword evidence="8" id="KW-1185">Reference proteome</keyword>
<evidence type="ECO:0000313" key="8">
    <source>
        <dbReference type="Proteomes" id="UP001600941"/>
    </source>
</evidence>
<evidence type="ECO:0000256" key="5">
    <source>
        <dbReference type="ARBA" id="ARBA00023136"/>
    </source>
</evidence>
<dbReference type="InterPro" id="IPR051611">
    <property type="entry name" value="ECF_transporter_component"/>
</dbReference>
<evidence type="ECO:0008006" key="9">
    <source>
        <dbReference type="Google" id="ProtNLM"/>
    </source>
</evidence>
<evidence type="ECO:0000256" key="4">
    <source>
        <dbReference type="ARBA" id="ARBA00022989"/>
    </source>
</evidence>
<proteinExistence type="predicted"/>
<dbReference type="CDD" id="cd16914">
    <property type="entry name" value="EcfT"/>
    <property type="match status" value="1"/>
</dbReference>
<evidence type="ECO:0000256" key="6">
    <source>
        <dbReference type="SAM" id="Phobius"/>
    </source>
</evidence>
<keyword evidence="4 6" id="KW-1133">Transmembrane helix</keyword>
<evidence type="ECO:0000256" key="3">
    <source>
        <dbReference type="ARBA" id="ARBA00022692"/>
    </source>
</evidence>
<dbReference type="EMBL" id="BAABZQ010000001">
    <property type="protein sequence ID" value="GAA6497495.1"/>
    <property type="molecule type" value="Genomic_DNA"/>
</dbReference>
<organism evidence="7 8">
    <name type="scientific">Blautia parvula</name>
    <dbReference type="NCBI Taxonomy" id="2877527"/>
    <lineage>
        <taxon>Bacteria</taxon>
        <taxon>Bacillati</taxon>
        <taxon>Bacillota</taxon>
        <taxon>Clostridia</taxon>
        <taxon>Lachnospirales</taxon>
        <taxon>Lachnospiraceae</taxon>
        <taxon>Blautia</taxon>
    </lineage>
</organism>
<dbReference type="Proteomes" id="UP001600941">
    <property type="component" value="Unassembled WGS sequence"/>
</dbReference>
<comment type="caution">
    <text evidence="7">The sequence shown here is derived from an EMBL/GenBank/DDBJ whole genome shotgun (WGS) entry which is preliminary data.</text>
</comment>
<feature type="transmembrane region" description="Helical" evidence="6">
    <location>
        <begin position="20"/>
        <end position="39"/>
    </location>
</feature>
<protein>
    <recommendedName>
        <fullName evidence="9">Energy-coupling factor transporter transmembrane protein EcfT</fullName>
    </recommendedName>
</protein>
<keyword evidence="5 6" id="KW-0472">Membrane</keyword>
<accession>A0ABQ0BLT7</accession>